<dbReference type="SUPFAM" id="SSF51206">
    <property type="entry name" value="cAMP-binding domain-like"/>
    <property type="match status" value="2"/>
</dbReference>
<dbReference type="InterPro" id="IPR000595">
    <property type="entry name" value="cNMP-bd_dom"/>
</dbReference>
<feature type="domain" description="Cyclic nucleotide-binding" evidence="1">
    <location>
        <begin position="205"/>
        <end position="330"/>
    </location>
</feature>
<evidence type="ECO:0000313" key="2">
    <source>
        <dbReference type="EMBL" id="CAG2214202.1"/>
    </source>
</evidence>
<gene>
    <name evidence="2" type="ORF">MEDL_28163</name>
</gene>
<dbReference type="InterPro" id="IPR018488">
    <property type="entry name" value="cNMP-bd_CS"/>
</dbReference>
<name>A0A8S3S0V8_MYTED</name>
<sequence>MGDLQIPHLNDPGDHNKIKQYDSLDFKVRVGTSLVRSGTESQAILIQKEFQEEQKINDLILQITSRSISRRTTPSSSRRSSIDISNGFGIQGVVDGKRAARFLRRRKDHTALLRQWNSKPEVVYEGHRNPAEALQKFRKLARTVKLLCGILITLKSYVKKPDTSNWSFMEMYLHVQDTFNHLLTFNKNSYGKVEPIMGLMRDNLSFQDYPVHIQIKLARCMQYQSYEARRVILKQGHPPLAFYIMLSGVAIVNARDVNPKTGHTFVKTVGQLVAGDTFGEIALIESCPRTASVVCKTTCEFLVVQKHDFDEVIKAPLLKEREDHIDFCKSLPFLKDFPCDMLRHYPKEFFFQYFKEDDIIIRHSVLSKYIVIVKSGKCKLVSDFTEVPSDKRRVVFDPDLEEAFPLYTTMLRVKSRAPVPKSGSTDSISRIQIGLLTGTVDNTVLAAKAEKSNMKLARRPSTVSLAKRGSISNLFNKPNMERKNSMITSQLLRENLLLQESQLTKIEGTSQSVNKKEQKLNSKEIKKKSSDDNCTTLAQISQLKTGDVFGLESLVSKPSTTLSLVSEGAECILISKRLFLSEASIKVLRIVNDLVQNYPCHSYIRDQVDCYRKWVQYKHDIEEEVLTSHRQKDRVWVGGVPALKCAS</sequence>
<dbReference type="EMBL" id="CAJPWZ010001405">
    <property type="protein sequence ID" value="CAG2214202.1"/>
    <property type="molecule type" value="Genomic_DNA"/>
</dbReference>
<dbReference type="OrthoDB" id="166212at2759"/>
<dbReference type="Gene3D" id="2.60.120.10">
    <property type="entry name" value="Jelly Rolls"/>
    <property type="match status" value="2"/>
</dbReference>
<dbReference type="Pfam" id="PF00027">
    <property type="entry name" value="cNMP_binding"/>
    <property type="match status" value="1"/>
</dbReference>
<dbReference type="CDD" id="cd00038">
    <property type="entry name" value="CAP_ED"/>
    <property type="match status" value="1"/>
</dbReference>
<dbReference type="PANTHER" id="PTHR23011:SF41">
    <property type="entry name" value="CYCLIC NUCLEOTIDE-BINDING DOMAIN-CONTAINING PROTEIN"/>
    <property type="match status" value="1"/>
</dbReference>
<dbReference type="InterPro" id="IPR018490">
    <property type="entry name" value="cNMP-bd_dom_sf"/>
</dbReference>
<accession>A0A8S3S0V8</accession>
<dbReference type="PROSITE" id="PS50042">
    <property type="entry name" value="CNMP_BINDING_3"/>
    <property type="match status" value="1"/>
</dbReference>
<protein>
    <recommendedName>
        <fullName evidence="1">Cyclic nucleotide-binding domain-containing protein</fullName>
    </recommendedName>
</protein>
<comment type="caution">
    <text evidence="2">The sequence shown here is derived from an EMBL/GenBank/DDBJ whole genome shotgun (WGS) entry which is preliminary data.</text>
</comment>
<organism evidence="2 3">
    <name type="scientific">Mytilus edulis</name>
    <name type="common">Blue mussel</name>
    <dbReference type="NCBI Taxonomy" id="6550"/>
    <lineage>
        <taxon>Eukaryota</taxon>
        <taxon>Metazoa</taxon>
        <taxon>Spiralia</taxon>
        <taxon>Lophotrochozoa</taxon>
        <taxon>Mollusca</taxon>
        <taxon>Bivalvia</taxon>
        <taxon>Autobranchia</taxon>
        <taxon>Pteriomorphia</taxon>
        <taxon>Mytilida</taxon>
        <taxon>Mytiloidea</taxon>
        <taxon>Mytilidae</taxon>
        <taxon>Mytilinae</taxon>
        <taxon>Mytilus</taxon>
    </lineage>
</organism>
<evidence type="ECO:0000313" key="3">
    <source>
        <dbReference type="Proteomes" id="UP000683360"/>
    </source>
</evidence>
<dbReference type="PROSITE" id="PS00889">
    <property type="entry name" value="CNMP_BINDING_2"/>
    <property type="match status" value="1"/>
</dbReference>
<dbReference type="SMART" id="SM00100">
    <property type="entry name" value="cNMP"/>
    <property type="match status" value="1"/>
</dbReference>
<dbReference type="PANTHER" id="PTHR23011">
    <property type="entry name" value="CYCLIC NUCLEOTIDE-BINDING DOMAIN CONTAINING PROTEIN"/>
    <property type="match status" value="1"/>
</dbReference>
<keyword evidence="3" id="KW-1185">Reference proteome</keyword>
<proteinExistence type="predicted"/>
<dbReference type="Proteomes" id="UP000683360">
    <property type="component" value="Unassembled WGS sequence"/>
</dbReference>
<reference evidence="2" key="1">
    <citation type="submission" date="2021-03" db="EMBL/GenBank/DDBJ databases">
        <authorList>
            <person name="Bekaert M."/>
        </authorList>
    </citation>
    <scope>NUCLEOTIDE SEQUENCE</scope>
</reference>
<dbReference type="InterPro" id="IPR014710">
    <property type="entry name" value="RmlC-like_jellyroll"/>
</dbReference>
<dbReference type="AlphaFoldDB" id="A0A8S3S0V8"/>
<evidence type="ECO:0000259" key="1">
    <source>
        <dbReference type="PROSITE" id="PS50042"/>
    </source>
</evidence>